<organism evidence="2 3">
    <name type="scientific">Araneus ventricosus</name>
    <name type="common">Orbweaver spider</name>
    <name type="synonym">Epeira ventricosa</name>
    <dbReference type="NCBI Taxonomy" id="182803"/>
    <lineage>
        <taxon>Eukaryota</taxon>
        <taxon>Metazoa</taxon>
        <taxon>Ecdysozoa</taxon>
        <taxon>Arthropoda</taxon>
        <taxon>Chelicerata</taxon>
        <taxon>Arachnida</taxon>
        <taxon>Araneae</taxon>
        <taxon>Araneomorphae</taxon>
        <taxon>Entelegynae</taxon>
        <taxon>Araneoidea</taxon>
        <taxon>Araneidae</taxon>
        <taxon>Araneus</taxon>
    </lineage>
</organism>
<gene>
    <name evidence="2" type="ORF">AVEN_216868_1</name>
</gene>
<name>A0A4Y2GD21_ARAVE</name>
<dbReference type="Proteomes" id="UP000499080">
    <property type="component" value="Unassembled WGS sequence"/>
</dbReference>
<accession>A0A4Y2GD21</accession>
<dbReference type="EMBL" id="BGPR01001322">
    <property type="protein sequence ID" value="GBM51097.1"/>
    <property type="molecule type" value="Genomic_DNA"/>
</dbReference>
<evidence type="ECO:0000313" key="3">
    <source>
        <dbReference type="Proteomes" id="UP000499080"/>
    </source>
</evidence>
<dbReference type="AlphaFoldDB" id="A0A4Y2GD21"/>
<evidence type="ECO:0000313" key="2">
    <source>
        <dbReference type="EMBL" id="GBM51097.1"/>
    </source>
</evidence>
<sequence length="119" mass="13500">MTRTTPELAHPLQTSTPHQREDVWPLRIRAEQKNGLPNSLGTEFGVLIDINGHAPAPPEGGSSYYRRGDNLASHYYYAHQGSENRPTYQETSHQRTSEAIRWGSVSDQFCFEIHRKPPA</sequence>
<comment type="caution">
    <text evidence="2">The sequence shown here is derived from an EMBL/GenBank/DDBJ whole genome shotgun (WGS) entry which is preliminary data.</text>
</comment>
<proteinExistence type="predicted"/>
<feature type="region of interest" description="Disordered" evidence="1">
    <location>
        <begin position="1"/>
        <end position="21"/>
    </location>
</feature>
<keyword evidence="3" id="KW-1185">Reference proteome</keyword>
<reference evidence="2 3" key="1">
    <citation type="journal article" date="2019" name="Sci. Rep.">
        <title>Orb-weaving spider Araneus ventricosus genome elucidates the spidroin gene catalogue.</title>
        <authorList>
            <person name="Kono N."/>
            <person name="Nakamura H."/>
            <person name="Ohtoshi R."/>
            <person name="Moran D.A.P."/>
            <person name="Shinohara A."/>
            <person name="Yoshida Y."/>
            <person name="Fujiwara M."/>
            <person name="Mori M."/>
            <person name="Tomita M."/>
            <person name="Arakawa K."/>
        </authorList>
    </citation>
    <scope>NUCLEOTIDE SEQUENCE [LARGE SCALE GENOMIC DNA]</scope>
</reference>
<protein>
    <submittedName>
        <fullName evidence="2">Uncharacterized protein</fullName>
    </submittedName>
</protein>
<evidence type="ECO:0000256" key="1">
    <source>
        <dbReference type="SAM" id="MobiDB-lite"/>
    </source>
</evidence>